<dbReference type="PANTHER" id="PTHR10623">
    <property type="entry name" value="MICROTUBULE-ASSOCIATED PROTEIN RP/EB FAMILY MEMBER"/>
    <property type="match status" value="1"/>
</dbReference>
<organism evidence="13 14">
    <name type="scientific">Smittium culicis</name>
    <dbReference type="NCBI Taxonomy" id="133412"/>
    <lineage>
        <taxon>Eukaryota</taxon>
        <taxon>Fungi</taxon>
        <taxon>Fungi incertae sedis</taxon>
        <taxon>Zoopagomycota</taxon>
        <taxon>Kickxellomycotina</taxon>
        <taxon>Harpellomycetes</taxon>
        <taxon>Harpellales</taxon>
        <taxon>Legeriomycetaceae</taxon>
        <taxon>Smittium</taxon>
    </lineage>
</organism>
<name>A0A1R1Y3X4_9FUNG</name>
<evidence type="ECO:0000256" key="10">
    <source>
        <dbReference type="SAM" id="MobiDB-lite"/>
    </source>
</evidence>
<comment type="similarity">
    <text evidence="2">Belongs to the MAPRE family.</text>
</comment>
<feature type="domain" description="Calponin-homology (CH)" evidence="11">
    <location>
        <begin position="2"/>
        <end position="103"/>
    </location>
</feature>
<comment type="subcellular location">
    <subcellularLocation>
        <location evidence="1">Cytoplasm</location>
        <location evidence="1">Cytoskeleton</location>
    </subcellularLocation>
</comment>
<evidence type="ECO:0000256" key="6">
    <source>
        <dbReference type="ARBA" id="ARBA00022776"/>
    </source>
</evidence>
<dbReference type="FunFam" id="1.10.418.10:FF:000028">
    <property type="entry name" value="RP/EB family microtubule-associated protein"/>
    <property type="match status" value="1"/>
</dbReference>
<feature type="compositionally biased region" description="Low complexity" evidence="10">
    <location>
        <begin position="124"/>
        <end position="143"/>
    </location>
</feature>
<dbReference type="Proteomes" id="UP000187283">
    <property type="component" value="Unassembled WGS sequence"/>
</dbReference>
<dbReference type="PROSITE" id="PS51230">
    <property type="entry name" value="EB1_C"/>
    <property type="match status" value="1"/>
</dbReference>
<evidence type="ECO:0000256" key="4">
    <source>
        <dbReference type="ARBA" id="ARBA00022618"/>
    </source>
</evidence>
<feature type="domain" description="EB1 C-terminal" evidence="12">
    <location>
        <begin position="175"/>
        <end position="249"/>
    </location>
</feature>
<dbReference type="InterPro" id="IPR027328">
    <property type="entry name" value="MAPRE"/>
</dbReference>
<dbReference type="GO" id="GO:0051301">
    <property type="term" value="P:cell division"/>
    <property type="evidence" value="ECO:0007669"/>
    <property type="project" value="UniProtKB-KW"/>
</dbReference>
<keyword evidence="8" id="KW-0131">Cell cycle</keyword>
<dbReference type="InterPro" id="IPR004953">
    <property type="entry name" value="EB1_C"/>
</dbReference>
<evidence type="ECO:0000256" key="1">
    <source>
        <dbReference type="ARBA" id="ARBA00004245"/>
    </source>
</evidence>
<dbReference type="Pfam" id="PF03271">
    <property type="entry name" value="EB1"/>
    <property type="match status" value="1"/>
</dbReference>
<evidence type="ECO:0000256" key="2">
    <source>
        <dbReference type="ARBA" id="ARBA00010729"/>
    </source>
</evidence>
<keyword evidence="5 9" id="KW-0493">Microtubule</keyword>
<feature type="compositionally biased region" description="Low complexity" evidence="10">
    <location>
        <begin position="163"/>
        <end position="173"/>
    </location>
</feature>
<dbReference type="GO" id="GO:0030473">
    <property type="term" value="P:nuclear migration along microtubule"/>
    <property type="evidence" value="ECO:0007669"/>
    <property type="project" value="UniProtKB-ARBA"/>
</dbReference>
<dbReference type="Pfam" id="PF00307">
    <property type="entry name" value="CH"/>
    <property type="match status" value="1"/>
</dbReference>
<evidence type="ECO:0000256" key="5">
    <source>
        <dbReference type="ARBA" id="ARBA00022701"/>
    </source>
</evidence>
<accession>A0A1R1Y3X4</accession>
<dbReference type="Gene3D" id="1.10.418.10">
    <property type="entry name" value="Calponin-like domain"/>
    <property type="match status" value="1"/>
</dbReference>
<sequence length="276" mass="31146">MSRSRQELLNWVNELLQTNYTKVEQLGSGAAYCQIIDAIYGDVPVKRVKFSANQVYDYMHNYKILQNSFSAHKIDKPISPDRLMKLKFQDNFEFLQWLKGFYDAESTGEFYDANARRNGQSLDSAPSTASRATSSYSSARSSAVNPPRQVHTRHAVSGATTPGRAGSSLSRGSAPVNVSSAALIEANKQISELKNLLTTSEKEREYYYTKLRLVESIIQNTEAEEGSEVYALLAQIQKCLYEEDVYLEENADATENQYLEAYSDMSNLKIDEEETF</sequence>
<evidence type="ECO:0000256" key="8">
    <source>
        <dbReference type="ARBA" id="ARBA00023306"/>
    </source>
</evidence>
<evidence type="ECO:0000256" key="9">
    <source>
        <dbReference type="PROSITE-ProRule" id="PRU00576"/>
    </source>
</evidence>
<dbReference type="SUPFAM" id="SSF140612">
    <property type="entry name" value="EB1 dimerisation domain-like"/>
    <property type="match status" value="1"/>
</dbReference>
<keyword evidence="3" id="KW-0963">Cytoplasm</keyword>
<dbReference type="AlphaFoldDB" id="A0A1R1Y3X4"/>
<dbReference type="GO" id="GO:0072686">
    <property type="term" value="C:mitotic spindle"/>
    <property type="evidence" value="ECO:0007669"/>
    <property type="project" value="UniProtKB-ARBA"/>
</dbReference>
<evidence type="ECO:0000256" key="7">
    <source>
        <dbReference type="ARBA" id="ARBA00023212"/>
    </source>
</evidence>
<proteinExistence type="inferred from homology"/>
<evidence type="ECO:0000313" key="14">
    <source>
        <dbReference type="Proteomes" id="UP000187283"/>
    </source>
</evidence>
<keyword evidence="4" id="KW-0132">Cell division</keyword>
<comment type="caution">
    <text evidence="13">The sequence shown here is derived from an EMBL/GenBank/DDBJ whole genome shotgun (WGS) entry which is preliminary data.</text>
</comment>
<evidence type="ECO:0000259" key="12">
    <source>
        <dbReference type="PROSITE" id="PS51230"/>
    </source>
</evidence>
<keyword evidence="14" id="KW-1185">Reference proteome</keyword>
<feature type="region of interest" description="Disordered" evidence="10">
    <location>
        <begin position="118"/>
        <end position="173"/>
    </location>
</feature>
<dbReference type="GO" id="GO:0051010">
    <property type="term" value="F:microtubule plus-end binding"/>
    <property type="evidence" value="ECO:0007669"/>
    <property type="project" value="UniProtKB-ARBA"/>
</dbReference>
<dbReference type="SUPFAM" id="SSF47576">
    <property type="entry name" value="Calponin-homology domain, CH-domain"/>
    <property type="match status" value="1"/>
</dbReference>
<reference evidence="13 14" key="1">
    <citation type="submission" date="2017-01" db="EMBL/GenBank/DDBJ databases">
        <authorList>
            <person name="Mah S.A."/>
            <person name="Swanson W.J."/>
            <person name="Moy G.W."/>
            <person name="Vacquier V.D."/>
        </authorList>
    </citation>
    <scope>NUCLEOTIDE SEQUENCE [LARGE SCALE GENOMIC DNA]</scope>
    <source>
        <strain evidence="13 14">GSMNP</strain>
    </source>
</reference>
<dbReference type="STRING" id="133412.A0A1R1Y3X4"/>
<dbReference type="PROSITE" id="PS50021">
    <property type="entry name" value="CH"/>
    <property type="match status" value="1"/>
</dbReference>
<keyword evidence="6" id="KW-0498">Mitosis</keyword>
<evidence type="ECO:0000313" key="13">
    <source>
        <dbReference type="EMBL" id="OMJ21613.1"/>
    </source>
</evidence>
<dbReference type="Gene3D" id="1.20.5.1430">
    <property type="match status" value="1"/>
</dbReference>
<dbReference type="InterPro" id="IPR036133">
    <property type="entry name" value="EB1_C_sf"/>
</dbReference>
<dbReference type="EMBL" id="LSSN01000955">
    <property type="protein sequence ID" value="OMJ21613.1"/>
    <property type="molecule type" value="Genomic_DNA"/>
</dbReference>
<dbReference type="GO" id="GO:0035371">
    <property type="term" value="C:microtubule plus-end"/>
    <property type="evidence" value="ECO:0007669"/>
    <property type="project" value="UniProtKB-ARBA"/>
</dbReference>
<gene>
    <name evidence="13" type="ORF">AYI70_g3374</name>
</gene>
<dbReference type="GO" id="GO:0035372">
    <property type="term" value="P:protein localization to microtubule"/>
    <property type="evidence" value="ECO:0007669"/>
    <property type="project" value="UniProtKB-ARBA"/>
</dbReference>
<protein>
    <submittedName>
        <fullName evidence="13">Microtubule-associated protein RP/EB family member 1</fullName>
    </submittedName>
</protein>
<evidence type="ECO:0000259" key="11">
    <source>
        <dbReference type="PROSITE" id="PS50021"/>
    </source>
</evidence>
<evidence type="ECO:0000256" key="3">
    <source>
        <dbReference type="ARBA" id="ARBA00022490"/>
    </source>
</evidence>
<dbReference type="OrthoDB" id="2119228at2759"/>
<dbReference type="InterPro" id="IPR036872">
    <property type="entry name" value="CH_dom_sf"/>
</dbReference>
<keyword evidence="7" id="KW-0206">Cytoskeleton</keyword>
<dbReference type="InterPro" id="IPR001715">
    <property type="entry name" value="CH_dom"/>
</dbReference>